<evidence type="ECO:0000313" key="2">
    <source>
        <dbReference type="EMBL" id="ELA46505.1"/>
    </source>
</evidence>
<dbReference type="GO" id="GO:0042254">
    <property type="term" value="P:ribosome biogenesis"/>
    <property type="evidence" value="ECO:0007669"/>
    <property type="project" value="TreeGrafter"/>
</dbReference>
<dbReference type="SMART" id="SM00320">
    <property type="entry name" value="WD40"/>
    <property type="match status" value="2"/>
</dbReference>
<evidence type="ECO:0000313" key="3">
    <source>
        <dbReference type="Proteomes" id="UP000011081"/>
    </source>
</evidence>
<dbReference type="GeneID" id="19879866"/>
<proteinExistence type="predicted"/>
<dbReference type="PANTHER" id="PTHR45903:SF1">
    <property type="entry name" value="GLUTAMATE-RICH WD REPEAT-CONTAINING PROTEIN 1"/>
    <property type="match status" value="1"/>
</dbReference>
<dbReference type="GO" id="GO:0005730">
    <property type="term" value="C:nucleolus"/>
    <property type="evidence" value="ECO:0007669"/>
    <property type="project" value="TreeGrafter"/>
</dbReference>
<feature type="repeat" description="WD" evidence="1">
    <location>
        <begin position="154"/>
        <end position="193"/>
    </location>
</feature>
<protein>
    <submittedName>
        <fullName evidence="2">Uncharacterized protein</fullName>
    </submittedName>
</protein>
<dbReference type="HOGENOM" id="CLU_787757_0_0_1"/>
<dbReference type="InterPro" id="IPR051972">
    <property type="entry name" value="Glutamate-rich_WD_repeat"/>
</dbReference>
<sequence length="319" mass="36758">MSDSTSEYEVYYPENDLLVQLEVNSEAYSYLEYVTLEYPSQTIITHRNKVLVAQGGESASIVELTFKNLRKNAKFKHKQRNLKGNVNRIRSNSNMIIAVGDDMAYFMNNKLEIDVELINTFSYGLVLTNDYIFLTTQEGEIIKMDIVDQSKDVFQVHSKGIDGLAFANGLLFSASNDNTLKVTDIRSEQTVYTYQSDVNINSVDATNDNFLFGDDSGTVFLSEMRNFKNMEKIHWHKSPISAVKFKDADVFCTLSDEQVCLWDRGFEEDWEYHKYLYFVHQGQNYYKECTFLDEYIITTSQDGLAIFKPVEEAGDTYVE</sequence>
<dbReference type="AlphaFoldDB" id="L2GTT5"/>
<evidence type="ECO:0000256" key="1">
    <source>
        <dbReference type="PROSITE-ProRule" id="PRU00221"/>
    </source>
</evidence>
<organism evidence="2 3">
    <name type="scientific">Vavraia culicis (isolate floridensis)</name>
    <name type="common">Microsporidian parasite</name>
    <dbReference type="NCBI Taxonomy" id="948595"/>
    <lineage>
        <taxon>Eukaryota</taxon>
        <taxon>Fungi</taxon>
        <taxon>Fungi incertae sedis</taxon>
        <taxon>Microsporidia</taxon>
        <taxon>Pleistophoridae</taxon>
        <taxon>Vavraia</taxon>
    </lineage>
</organism>
<keyword evidence="3" id="KW-1185">Reference proteome</keyword>
<dbReference type="PANTHER" id="PTHR45903">
    <property type="entry name" value="GLUTAMATE-RICH WD REPEAT-CONTAINING PROTEIN 1"/>
    <property type="match status" value="1"/>
</dbReference>
<dbReference type="InterPro" id="IPR036322">
    <property type="entry name" value="WD40_repeat_dom_sf"/>
</dbReference>
<dbReference type="InterPro" id="IPR001680">
    <property type="entry name" value="WD40_rpt"/>
</dbReference>
<dbReference type="STRING" id="948595.L2GTT5"/>
<dbReference type="Gene3D" id="2.130.10.10">
    <property type="entry name" value="YVTN repeat-like/Quinoprotein amine dehydrogenase"/>
    <property type="match status" value="1"/>
</dbReference>
<dbReference type="InParanoid" id="L2GTT5"/>
<dbReference type="RefSeq" id="XP_008075011.1">
    <property type="nucleotide sequence ID" value="XM_008076820.1"/>
</dbReference>
<dbReference type="PROSITE" id="PS50082">
    <property type="entry name" value="WD_REPEATS_2"/>
    <property type="match status" value="1"/>
</dbReference>
<dbReference type="Proteomes" id="UP000011081">
    <property type="component" value="Unassembled WGS sequence"/>
</dbReference>
<reference evidence="3" key="1">
    <citation type="submission" date="2011-03" db="EMBL/GenBank/DDBJ databases">
        <title>The genome sequence of Vavraia culicis strain floridensis.</title>
        <authorList>
            <consortium name="The Broad Institute Genome Sequencing Platform"/>
            <person name="Cuomo C."/>
            <person name="Becnel J."/>
            <person name="Sanscrainte N."/>
            <person name="Young S.K."/>
            <person name="Zeng Q."/>
            <person name="Gargeya S."/>
            <person name="Fitzgerald M."/>
            <person name="Haas B."/>
            <person name="Abouelleil A."/>
            <person name="Alvarado L."/>
            <person name="Arachchi H.M."/>
            <person name="Berlin A."/>
            <person name="Chapman S.B."/>
            <person name="Gearin G."/>
            <person name="Goldberg J."/>
            <person name="Griggs A."/>
            <person name="Gujja S."/>
            <person name="Hansen M."/>
            <person name="Heiman D."/>
            <person name="Howarth C."/>
            <person name="Larimer J."/>
            <person name="Lui A."/>
            <person name="MacDonald P.J.P."/>
            <person name="McCowen C."/>
            <person name="Montmayeur A."/>
            <person name="Murphy C."/>
            <person name="Neiman D."/>
            <person name="Pearson M."/>
            <person name="Priest M."/>
            <person name="Roberts A."/>
            <person name="Saif S."/>
            <person name="Shea T."/>
            <person name="Sisk P."/>
            <person name="Stolte C."/>
            <person name="Sykes S."/>
            <person name="Wortman J."/>
            <person name="Nusbaum C."/>
            <person name="Birren B."/>
        </authorList>
    </citation>
    <scope>NUCLEOTIDE SEQUENCE [LARGE SCALE GENOMIC DNA]</scope>
    <source>
        <strain evidence="3">floridensis</strain>
    </source>
</reference>
<name>L2GTT5_VAVCU</name>
<gene>
    <name evidence="2" type="ORF">VCUG_01997</name>
</gene>
<dbReference type="OMA" id="WEYHKYL"/>
<accession>L2GTT5</accession>
<dbReference type="InterPro" id="IPR015943">
    <property type="entry name" value="WD40/YVTN_repeat-like_dom_sf"/>
</dbReference>
<dbReference type="EMBL" id="GL877442">
    <property type="protein sequence ID" value="ELA46505.1"/>
    <property type="molecule type" value="Genomic_DNA"/>
</dbReference>
<dbReference type="VEuPathDB" id="MicrosporidiaDB:VCUG_01997"/>
<dbReference type="OrthoDB" id="2161379at2759"/>
<dbReference type="SUPFAM" id="SSF50978">
    <property type="entry name" value="WD40 repeat-like"/>
    <property type="match status" value="1"/>
</dbReference>
<keyword evidence="1" id="KW-0853">WD repeat</keyword>